<reference evidence="2 3" key="1">
    <citation type="submission" date="2013-01" db="EMBL/GenBank/DDBJ databases">
        <authorList>
            <person name="Fiebig A."/>
            <person name="Goeker M."/>
            <person name="Klenk H.-P.P."/>
        </authorList>
    </citation>
    <scope>NUCLEOTIDE SEQUENCE [LARGE SCALE GENOMIC DNA]</scope>
    <source>
        <strain evidence="2 3">DSM 17069</strain>
    </source>
</reference>
<dbReference type="HOGENOM" id="CLU_664863_0_0_5"/>
<gene>
    <name evidence="2" type="ORF">rosmuc_00627</name>
</gene>
<evidence type="ECO:0000256" key="1">
    <source>
        <dbReference type="SAM" id="Coils"/>
    </source>
</evidence>
<name>A0A0A0HSS3_9RHOB</name>
<dbReference type="Proteomes" id="UP000030021">
    <property type="component" value="Unassembled WGS sequence"/>
</dbReference>
<feature type="non-terminal residue" evidence="2">
    <location>
        <position position="1"/>
    </location>
</feature>
<feature type="coiled-coil region" evidence="1">
    <location>
        <begin position="257"/>
        <end position="317"/>
    </location>
</feature>
<proteinExistence type="predicted"/>
<dbReference type="EMBL" id="AONH01000002">
    <property type="protein sequence ID" value="KGM89143.1"/>
    <property type="molecule type" value="Genomic_DNA"/>
</dbReference>
<dbReference type="AlphaFoldDB" id="A0A0A0HSS3"/>
<evidence type="ECO:0000313" key="2">
    <source>
        <dbReference type="EMBL" id="KGM89143.1"/>
    </source>
</evidence>
<protein>
    <submittedName>
        <fullName evidence="2">Uncharacterized protein</fullName>
    </submittedName>
</protein>
<keyword evidence="1" id="KW-0175">Coiled coil</keyword>
<dbReference type="PATRIC" id="fig|1288298.3.peg.628"/>
<evidence type="ECO:0000313" key="3">
    <source>
        <dbReference type="Proteomes" id="UP000030021"/>
    </source>
</evidence>
<feature type="coiled-coil region" evidence="1">
    <location>
        <begin position="364"/>
        <end position="391"/>
    </location>
</feature>
<organism evidence="2 3">
    <name type="scientific">Roseovarius mucosus DSM 17069</name>
    <dbReference type="NCBI Taxonomy" id="1288298"/>
    <lineage>
        <taxon>Bacteria</taxon>
        <taxon>Pseudomonadati</taxon>
        <taxon>Pseudomonadota</taxon>
        <taxon>Alphaproteobacteria</taxon>
        <taxon>Rhodobacterales</taxon>
        <taxon>Roseobacteraceae</taxon>
        <taxon>Roseovarius</taxon>
    </lineage>
</organism>
<dbReference type="Gene3D" id="1.10.287.1490">
    <property type="match status" value="1"/>
</dbReference>
<sequence length="413" mass="45555">VKMTSSAMKTFTRVADGRAAHKQMEPAMSEESRLIIWVRPETEAALIAERLQQIAAGPDERVKVEICTDPDTAQAMLRSDGAAILCQIYTSPERFLSRAVRDGDNLKAALGKWMDEAHKMLALHRQNRGRSLLFEALHLCRYSDTGLARLGFSSGSVILNTALEDVPQGAPLQWLIAQAHLQSRPDVVDLREELDASAQLLSNDAALVPPLSAELALQDYRAQALRFAEVKEERDSAKNQTLASLESLKVLRAETASKDLSLQARAAEIEALRAERDSLSARVAERDASLQARAVEIDGLRAERDSLSARLAEREASLKARAIEIDGLRTDLVGKDAALGAVQKDISRVSKERDLGFKTRDGRIADLNEAVKKEQGQVQALEAEIERIMNSRSIRITAPLRRLWALFGGRSHD</sequence>
<accession>A0A0A0HSS3</accession>
<comment type="caution">
    <text evidence="2">The sequence shown here is derived from an EMBL/GenBank/DDBJ whole genome shotgun (WGS) entry which is preliminary data.</text>
</comment>